<sequence length="184" mass="20257">MKVLINAGHAPNGIPDPGAVGPTGLRECDVVCNIAHMTVDYLIKAGVQADFIQDDSLEAICDTANDGDYDLLLSIHCNSFDESAHGIEVWTSRGWTRSDDFATLLMAQMSDTFPDLTVRDDWSDGDVDKEAGLYVLRNSDCPAALFELPFISNPDEEEWLREADNQHEAARAFARAVTDYAQCQ</sequence>
<evidence type="ECO:0000313" key="3">
    <source>
        <dbReference type="EMBL" id="AEC00268.1"/>
    </source>
</evidence>
<dbReference type="InterPro" id="IPR002508">
    <property type="entry name" value="MurNAc-LAA_cat"/>
</dbReference>
<dbReference type="AlphaFoldDB" id="C9LUA6"/>
<dbReference type="EC" id="3.5.1.28" evidence="4"/>
<dbReference type="PANTHER" id="PTHR30404:SF0">
    <property type="entry name" value="N-ACETYLMURAMOYL-L-ALANINE AMIDASE AMIC"/>
    <property type="match status" value="1"/>
</dbReference>
<protein>
    <submittedName>
        <fullName evidence="3">Cell wall hydrolase/autolysin</fullName>
    </submittedName>
    <submittedName>
        <fullName evidence="4">N-acetylmuramoyl-L-alanine amidase</fullName>
        <ecNumber evidence="4">3.5.1.28</ecNumber>
    </submittedName>
</protein>
<dbReference type="Proteomes" id="UP000003505">
    <property type="component" value="Unassembled WGS sequence"/>
</dbReference>
<reference evidence="3 6" key="2">
    <citation type="submission" date="2011-04" db="EMBL/GenBank/DDBJ databases">
        <title>The complete genome of Selenomonas sputigena DSM 20758.</title>
        <authorList>
            <consortium name="US DOE Joint Genome Institute (JGI-PGF)"/>
            <person name="Lucas S."/>
            <person name="Copeland A."/>
            <person name="Lapidus A."/>
            <person name="Bruce D."/>
            <person name="Goodwin L."/>
            <person name="Pitluck S."/>
            <person name="Peters L."/>
            <person name="Kyrpides N."/>
            <person name="Mavromatis K."/>
            <person name="Ivanova N."/>
            <person name="Ovchinnikova G."/>
            <person name="Teshima H."/>
            <person name="Detter J.C."/>
            <person name="Tapia R."/>
            <person name="Han C."/>
            <person name="Land M."/>
            <person name="Hauser L."/>
            <person name="Markowitz V."/>
            <person name="Cheng J.-F."/>
            <person name="Hugenholtz P."/>
            <person name="Woyke T."/>
            <person name="Wu D."/>
            <person name="Gronow S."/>
            <person name="Wellnitz S."/>
            <person name="Schneider S."/>
            <person name="Klenk H.-P."/>
            <person name="Eisen J.A."/>
        </authorList>
    </citation>
    <scope>NUCLEOTIDE SEQUENCE [LARGE SCALE GENOMIC DNA]</scope>
    <source>
        <strain evidence="3">ATCC 35185</strain>
        <strain evidence="6">ATCC 35185 / DSM 20758 / VPI D19B-28</strain>
    </source>
</reference>
<dbReference type="STRING" id="546271.Selsp_1309"/>
<name>C9LUA6_SELS3</name>
<evidence type="ECO:0000313" key="6">
    <source>
        <dbReference type="Proteomes" id="UP000011124"/>
    </source>
</evidence>
<dbReference type="HOGENOM" id="CLU_014322_9_5_9"/>
<evidence type="ECO:0000259" key="2">
    <source>
        <dbReference type="SMART" id="SM00646"/>
    </source>
</evidence>
<dbReference type="Proteomes" id="UP000011124">
    <property type="component" value="Chromosome"/>
</dbReference>
<dbReference type="SMART" id="SM00646">
    <property type="entry name" value="Ami_3"/>
    <property type="match status" value="1"/>
</dbReference>
<reference evidence="4 5" key="1">
    <citation type="submission" date="2009-09" db="EMBL/GenBank/DDBJ databases">
        <authorList>
            <person name="Weinstock G."/>
            <person name="Sodergren E."/>
            <person name="Clifton S."/>
            <person name="Fulton L."/>
            <person name="Fulton B."/>
            <person name="Courtney L."/>
            <person name="Fronick C."/>
            <person name="Harrison M."/>
            <person name="Strong C."/>
            <person name="Farmer C."/>
            <person name="Delahaunty K."/>
            <person name="Markovic C."/>
            <person name="Hall O."/>
            <person name="Minx P."/>
            <person name="Tomlinson C."/>
            <person name="Mitreva M."/>
            <person name="Nelson J."/>
            <person name="Hou S."/>
            <person name="Wollam A."/>
            <person name="Pepin K.H."/>
            <person name="Johnson M."/>
            <person name="Bhonagiri V."/>
            <person name="Nash W.E."/>
            <person name="Warren W."/>
            <person name="Chinwalla A."/>
            <person name="Mardis E.R."/>
            <person name="Wilson R.K."/>
        </authorList>
    </citation>
    <scope>NUCLEOTIDE SEQUENCE [LARGE SCALE GENOMIC DNA]</scope>
    <source>
        <strain evidence="4">ATCC 35185</strain>
        <strain evidence="5">ATCC 35185 / DSM 20758 / VPI D19B-28</strain>
    </source>
</reference>
<dbReference type="CDD" id="cd02696">
    <property type="entry name" value="MurNAc-LAA"/>
    <property type="match status" value="1"/>
</dbReference>
<dbReference type="SUPFAM" id="SSF53187">
    <property type="entry name" value="Zn-dependent exopeptidases"/>
    <property type="match status" value="1"/>
</dbReference>
<gene>
    <name evidence="3" type="ordered locus">Selsp_1309</name>
    <name evidence="4" type="ORF">SELSPUOL_00913</name>
</gene>
<evidence type="ECO:0000313" key="4">
    <source>
        <dbReference type="EMBL" id="EEX77637.1"/>
    </source>
</evidence>
<dbReference type="eggNOG" id="COG0860">
    <property type="taxonomic scope" value="Bacteria"/>
</dbReference>
<dbReference type="GO" id="GO:0009253">
    <property type="term" value="P:peptidoglycan catabolic process"/>
    <property type="evidence" value="ECO:0007669"/>
    <property type="project" value="InterPro"/>
</dbReference>
<evidence type="ECO:0000313" key="5">
    <source>
        <dbReference type="Proteomes" id="UP000003505"/>
    </source>
</evidence>
<organism evidence="4 5">
    <name type="scientific">Selenomonas sputigena (strain ATCC 35185 / DSM 20758 / CCUG 44933 / VPI D19B-28)</name>
    <dbReference type="NCBI Taxonomy" id="546271"/>
    <lineage>
        <taxon>Bacteria</taxon>
        <taxon>Bacillati</taxon>
        <taxon>Bacillota</taxon>
        <taxon>Negativicutes</taxon>
        <taxon>Selenomonadales</taxon>
        <taxon>Selenomonadaceae</taxon>
        <taxon>Selenomonas</taxon>
    </lineage>
</organism>
<dbReference type="GO" id="GO:0030288">
    <property type="term" value="C:outer membrane-bounded periplasmic space"/>
    <property type="evidence" value="ECO:0007669"/>
    <property type="project" value="TreeGrafter"/>
</dbReference>
<proteinExistence type="predicted"/>
<dbReference type="EMBL" id="CP002637">
    <property type="protein sequence ID" value="AEC00268.1"/>
    <property type="molecule type" value="Genomic_DNA"/>
</dbReference>
<dbReference type="PANTHER" id="PTHR30404">
    <property type="entry name" value="N-ACETYLMURAMOYL-L-ALANINE AMIDASE"/>
    <property type="match status" value="1"/>
</dbReference>
<dbReference type="KEGG" id="ssg:Selsp_1309"/>
<dbReference type="OrthoDB" id="9180606at2"/>
<keyword evidence="6" id="KW-1185">Reference proteome</keyword>
<dbReference type="GO" id="GO:0008745">
    <property type="term" value="F:N-acetylmuramoyl-L-alanine amidase activity"/>
    <property type="evidence" value="ECO:0007669"/>
    <property type="project" value="UniProtKB-EC"/>
</dbReference>
<feature type="domain" description="MurNAc-LAA" evidence="2">
    <location>
        <begin position="61"/>
        <end position="178"/>
    </location>
</feature>
<dbReference type="RefSeq" id="WP_006192111.1">
    <property type="nucleotide sequence ID" value="NC_015437.1"/>
</dbReference>
<keyword evidence="1 4" id="KW-0378">Hydrolase</keyword>
<dbReference type="EMBL" id="ACKP02000015">
    <property type="protein sequence ID" value="EEX77637.1"/>
    <property type="molecule type" value="Genomic_DNA"/>
</dbReference>
<evidence type="ECO:0000256" key="1">
    <source>
        <dbReference type="ARBA" id="ARBA00022801"/>
    </source>
</evidence>
<dbReference type="Pfam" id="PF01520">
    <property type="entry name" value="Amidase_3"/>
    <property type="match status" value="1"/>
</dbReference>
<dbReference type="InterPro" id="IPR050695">
    <property type="entry name" value="N-acetylmuramoyl_amidase_3"/>
</dbReference>
<dbReference type="Gene3D" id="3.40.630.40">
    <property type="entry name" value="Zn-dependent exopeptidases"/>
    <property type="match status" value="1"/>
</dbReference>
<accession>C9LUA6</accession>